<dbReference type="SUPFAM" id="SSF46894">
    <property type="entry name" value="C-terminal effector domain of the bipartite response regulators"/>
    <property type="match status" value="1"/>
</dbReference>
<name>A0A974ZZK1_9BACT</name>
<dbReference type="SMART" id="SM00421">
    <property type="entry name" value="HTH_LUXR"/>
    <property type="match status" value="1"/>
</dbReference>
<evidence type="ECO:0000259" key="4">
    <source>
        <dbReference type="PROSITE" id="PS50043"/>
    </source>
</evidence>
<dbReference type="GO" id="GO:0003677">
    <property type="term" value="F:DNA binding"/>
    <property type="evidence" value="ECO:0007669"/>
    <property type="project" value="UniProtKB-KW"/>
</dbReference>
<dbReference type="Pfam" id="PF00196">
    <property type="entry name" value="GerE"/>
    <property type="match status" value="1"/>
</dbReference>
<evidence type="ECO:0000256" key="1">
    <source>
        <dbReference type="ARBA" id="ARBA00023015"/>
    </source>
</evidence>
<proteinExistence type="predicted"/>
<dbReference type="KEGG" id="fuv:JR347_11340"/>
<dbReference type="GO" id="GO:0006355">
    <property type="term" value="P:regulation of DNA-templated transcription"/>
    <property type="evidence" value="ECO:0007669"/>
    <property type="project" value="InterPro"/>
</dbReference>
<dbReference type="PROSITE" id="PS50043">
    <property type="entry name" value="HTH_LUXR_2"/>
    <property type="match status" value="1"/>
</dbReference>
<dbReference type="EMBL" id="CP070608">
    <property type="protein sequence ID" value="QSE96205.1"/>
    <property type="molecule type" value="Genomic_DNA"/>
</dbReference>
<dbReference type="CDD" id="cd06170">
    <property type="entry name" value="LuxR_C_like"/>
    <property type="match status" value="1"/>
</dbReference>
<dbReference type="Gene3D" id="3.40.50.2300">
    <property type="match status" value="1"/>
</dbReference>
<dbReference type="PANTHER" id="PTHR44688">
    <property type="entry name" value="DNA-BINDING TRANSCRIPTIONAL ACTIVATOR DEVR_DOSR"/>
    <property type="match status" value="1"/>
</dbReference>
<dbReference type="InterPro" id="IPR016032">
    <property type="entry name" value="Sig_transdc_resp-reg_C-effctor"/>
</dbReference>
<accession>A0A974ZZK1</accession>
<evidence type="ECO:0000256" key="3">
    <source>
        <dbReference type="ARBA" id="ARBA00023163"/>
    </source>
</evidence>
<organism evidence="5 6">
    <name type="scientific">Fulvivirga lutea</name>
    <dbReference type="NCBI Taxonomy" id="2810512"/>
    <lineage>
        <taxon>Bacteria</taxon>
        <taxon>Pseudomonadati</taxon>
        <taxon>Bacteroidota</taxon>
        <taxon>Cytophagia</taxon>
        <taxon>Cytophagales</taxon>
        <taxon>Fulvivirgaceae</taxon>
        <taxon>Fulvivirga</taxon>
    </lineage>
</organism>
<protein>
    <submittedName>
        <fullName evidence="5">Response regulator transcription factor</fullName>
    </submittedName>
</protein>
<dbReference type="Gene3D" id="1.10.10.10">
    <property type="entry name" value="Winged helix-like DNA-binding domain superfamily/Winged helix DNA-binding domain"/>
    <property type="match status" value="1"/>
</dbReference>
<dbReference type="AlphaFoldDB" id="A0A974ZZK1"/>
<keyword evidence="3" id="KW-0804">Transcription</keyword>
<dbReference type="PROSITE" id="PS00622">
    <property type="entry name" value="HTH_LUXR_1"/>
    <property type="match status" value="1"/>
</dbReference>
<evidence type="ECO:0000313" key="6">
    <source>
        <dbReference type="Proteomes" id="UP000662783"/>
    </source>
</evidence>
<keyword evidence="1" id="KW-0805">Transcription regulation</keyword>
<keyword evidence="6" id="KW-1185">Reference proteome</keyword>
<dbReference type="Proteomes" id="UP000662783">
    <property type="component" value="Chromosome"/>
</dbReference>
<keyword evidence="2" id="KW-0238">DNA-binding</keyword>
<feature type="domain" description="HTH luxR-type" evidence="4">
    <location>
        <begin position="140"/>
        <end position="205"/>
    </location>
</feature>
<gene>
    <name evidence="5" type="ORF">JR347_11340</name>
</gene>
<evidence type="ECO:0000313" key="5">
    <source>
        <dbReference type="EMBL" id="QSE96205.1"/>
    </source>
</evidence>
<dbReference type="InterPro" id="IPR000792">
    <property type="entry name" value="Tscrpt_reg_LuxR_C"/>
</dbReference>
<dbReference type="RefSeq" id="WP_205720722.1">
    <property type="nucleotide sequence ID" value="NZ_CP070608.1"/>
</dbReference>
<dbReference type="PANTHER" id="PTHR44688:SF16">
    <property type="entry name" value="DNA-BINDING TRANSCRIPTIONAL ACTIVATOR DEVR_DOSR"/>
    <property type="match status" value="1"/>
</dbReference>
<reference evidence="5" key="1">
    <citation type="submission" date="2021-02" db="EMBL/GenBank/DDBJ databases">
        <title>Fulvivirga sp. S481 isolated from sea water.</title>
        <authorList>
            <person name="Bae S.S."/>
            <person name="Baek K."/>
        </authorList>
    </citation>
    <scope>NUCLEOTIDE SEQUENCE</scope>
    <source>
        <strain evidence="5">S481</strain>
    </source>
</reference>
<evidence type="ECO:0000256" key="2">
    <source>
        <dbReference type="ARBA" id="ARBA00023125"/>
    </source>
</evidence>
<dbReference type="SUPFAM" id="SSF52172">
    <property type="entry name" value="CheY-like"/>
    <property type="match status" value="1"/>
</dbReference>
<dbReference type="InterPro" id="IPR011006">
    <property type="entry name" value="CheY-like_superfamily"/>
</dbReference>
<sequence length="209" mass="23919">MKVPILILDPQFLTRNGLFHLLDNVDILDLDMHESISTVEQLDKYKIIITDYLEPYTVQEKADFRDLLLKDYADRLLIISADREKSRIKSMISQGVKGYLTKDCDSDEILSAINVISDGNRFYCNRVLEMLSHIEGNNPDDCEPADLSNRELEVIQLIAKGYRTADIADELFISVHTVNSHRKNILKKLRLKSPTQLVAYAHEIGLIDT</sequence>
<dbReference type="PRINTS" id="PR00038">
    <property type="entry name" value="HTHLUXR"/>
</dbReference>
<dbReference type="InterPro" id="IPR036388">
    <property type="entry name" value="WH-like_DNA-bd_sf"/>
</dbReference>